<dbReference type="PIRSF" id="PIRSF000429">
    <property type="entry name" value="Ac-CoA_Ac_transf"/>
    <property type="match status" value="1"/>
</dbReference>
<feature type="domain" description="Thiolase C-terminal" evidence="1">
    <location>
        <begin position="264"/>
        <end position="388"/>
    </location>
</feature>
<dbReference type="InterPro" id="IPR055140">
    <property type="entry name" value="Thiolase_C_2"/>
</dbReference>
<dbReference type="Gene3D" id="3.40.47.10">
    <property type="match status" value="1"/>
</dbReference>
<dbReference type="Pfam" id="PF22691">
    <property type="entry name" value="Thiolase_C_1"/>
    <property type="match status" value="1"/>
</dbReference>
<evidence type="ECO:0000259" key="1">
    <source>
        <dbReference type="Pfam" id="PF22691"/>
    </source>
</evidence>
<keyword evidence="2" id="KW-0808">Transferase</keyword>
<dbReference type="GO" id="GO:0016747">
    <property type="term" value="F:acyltransferase activity, transferring groups other than amino-acyl groups"/>
    <property type="evidence" value="ECO:0007669"/>
    <property type="project" value="InterPro"/>
</dbReference>
<reference evidence="3" key="1">
    <citation type="submission" date="2015-11" db="EMBL/GenBank/DDBJ databases">
        <authorList>
            <person name="Varghese N."/>
        </authorList>
    </citation>
    <scope>NUCLEOTIDE SEQUENCE [LARGE SCALE GENOMIC DNA]</scope>
    <source>
        <strain evidence="3">DSM 45899</strain>
    </source>
</reference>
<accession>A0A0S4QLY0</accession>
<dbReference type="Proteomes" id="UP000198802">
    <property type="component" value="Unassembled WGS sequence"/>
</dbReference>
<dbReference type="SUPFAM" id="SSF53901">
    <property type="entry name" value="Thiolase-like"/>
    <property type="match status" value="2"/>
</dbReference>
<proteinExistence type="predicted"/>
<dbReference type="PANTHER" id="PTHR42870:SF1">
    <property type="entry name" value="NON-SPECIFIC LIPID-TRANSFER PROTEIN-LIKE 2"/>
    <property type="match status" value="1"/>
</dbReference>
<dbReference type="RefSeq" id="WP_091275530.1">
    <property type="nucleotide sequence ID" value="NZ_FAOZ01000006.1"/>
</dbReference>
<dbReference type="NCBIfam" id="NF005892">
    <property type="entry name" value="PRK07855.1"/>
    <property type="match status" value="1"/>
</dbReference>
<dbReference type="AlphaFoldDB" id="A0A0S4QLY0"/>
<sequence>MSGHSYARRTAIAGIGATDFSSDSGRSELRLALEACVAALDDAGLPASQVNGLVTFTMDGNPESDLMRGLGISELTSFSRIHFGGGAPCATVQQAALAVEAGVADYVLCYRAFNERSGRRFGSGVGDRPTGTTTEQASFAWTSPYGLLTPASWVAMFATRMMHEHGVTTEDFGRVAVACRRHAATNPLARFHGRPITLADHQASRWIVEPLRLLDCCQETDGGQAILVTTLERARDLRQPPAVIEAAAQGMADDQQMMRSFFRESLVGLPEAATCARQLWETSGLGPDDIAAAVLYDHFTPFVLTQLEEFGFCGRGEAADFIRDGAIELGGRLPVNPHGGQLGEAYLHGMNGVAEGVRQVRGSAVNQVPGADHVLVTGGTGVPTSALVLGRDR</sequence>
<evidence type="ECO:0000313" key="2">
    <source>
        <dbReference type="EMBL" id="CUU56063.1"/>
    </source>
</evidence>
<name>A0A0S4QLY0_9ACTN</name>
<dbReference type="EMBL" id="FAOZ01000006">
    <property type="protein sequence ID" value="CUU56063.1"/>
    <property type="molecule type" value="Genomic_DNA"/>
</dbReference>
<protein>
    <submittedName>
        <fullName evidence="2">Acetyl-CoA acetyltransferase</fullName>
    </submittedName>
</protein>
<dbReference type="InterPro" id="IPR002155">
    <property type="entry name" value="Thiolase"/>
</dbReference>
<dbReference type="CDD" id="cd00829">
    <property type="entry name" value="SCP-x_thiolase"/>
    <property type="match status" value="1"/>
</dbReference>
<dbReference type="PANTHER" id="PTHR42870">
    <property type="entry name" value="ACETYL-COA C-ACETYLTRANSFERASE"/>
    <property type="match status" value="1"/>
</dbReference>
<keyword evidence="3" id="KW-1185">Reference proteome</keyword>
<dbReference type="InterPro" id="IPR016039">
    <property type="entry name" value="Thiolase-like"/>
</dbReference>
<gene>
    <name evidence="2" type="ORF">Ga0074812_106318</name>
</gene>
<organism evidence="2 3">
    <name type="scientific">Parafrankia irregularis</name>
    <dbReference type="NCBI Taxonomy" id="795642"/>
    <lineage>
        <taxon>Bacteria</taxon>
        <taxon>Bacillati</taxon>
        <taxon>Actinomycetota</taxon>
        <taxon>Actinomycetes</taxon>
        <taxon>Frankiales</taxon>
        <taxon>Frankiaceae</taxon>
        <taxon>Parafrankia</taxon>
    </lineage>
</organism>
<evidence type="ECO:0000313" key="3">
    <source>
        <dbReference type="Proteomes" id="UP000198802"/>
    </source>
</evidence>